<feature type="region of interest" description="Disordered" evidence="1">
    <location>
        <begin position="48"/>
        <end position="71"/>
    </location>
</feature>
<keyword evidence="2" id="KW-1133">Transmembrane helix</keyword>
<organism evidence="3">
    <name type="scientific">Cacopsylla melanoneura</name>
    <dbReference type="NCBI Taxonomy" id="428564"/>
    <lineage>
        <taxon>Eukaryota</taxon>
        <taxon>Metazoa</taxon>
        <taxon>Ecdysozoa</taxon>
        <taxon>Arthropoda</taxon>
        <taxon>Hexapoda</taxon>
        <taxon>Insecta</taxon>
        <taxon>Pterygota</taxon>
        <taxon>Neoptera</taxon>
        <taxon>Paraneoptera</taxon>
        <taxon>Hemiptera</taxon>
        <taxon>Sternorrhyncha</taxon>
        <taxon>Psylloidea</taxon>
        <taxon>Psyllidae</taxon>
        <taxon>Psyllinae</taxon>
        <taxon>Cacopsylla</taxon>
    </lineage>
</organism>
<feature type="compositionally biased region" description="Basic and acidic residues" evidence="1">
    <location>
        <begin position="49"/>
        <end position="71"/>
    </location>
</feature>
<sequence length="105" mass="11723">MLCQISRKRDFLFSIDGNALATKTSNFPGIINNSICHVREIFSNFGKTGRSEEGGIPTRGEREGYLGEEGGIPRRGERDSYRLYFILVSVHVHCIMGLLCPAPTF</sequence>
<keyword evidence="2" id="KW-0472">Membrane</keyword>
<evidence type="ECO:0000313" key="3">
    <source>
        <dbReference type="EMBL" id="CAG6744349.1"/>
    </source>
</evidence>
<proteinExistence type="predicted"/>
<protein>
    <submittedName>
        <fullName evidence="3">Uncharacterized protein</fullName>
    </submittedName>
</protein>
<name>A0A8D8ZB58_9HEMI</name>
<reference evidence="3" key="1">
    <citation type="submission" date="2021-05" db="EMBL/GenBank/DDBJ databases">
        <authorList>
            <person name="Alioto T."/>
            <person name="Alioto T."/>
            <person name="Gomez Garrido J."/>
        </authorList>
    </citation>
    <scope>NUCLEOTIDE SEQUENCE</scope>
</reference>
<keyword evidence="2" id="KW-0812">Transmembrane</keyword>
<evidence type="ECO:0000256" key="2">
    <source>
        <dbReference type="SAM" id="Phobius"/>
    </source>
</evidence>
<accession>A0A8D8ZB58</accession>
<dbReference type="AlphaFoldDB" id="A0A8D8ZB58"/>
<dbReference type="EMBL" id="HBUF01464590">
    <property type="protein sequence ID" value="CAG6744349.1"/>
    <property type="molecule type" value="Transcribed_RNA"/>
</dbReference>
<feature type="transmembrane region" description="Helical" evidence="2">
    <location>
        <begin position="83"/>
        <end position="104"/>
    </location>
</feature>
<evidence type="ECO:0000256" key="1">
    <source>
        <dbReference type="SAM" id="MobiDB-lite"/>
    </source>
</evidence>